<evidence type="ECO:0000256" key="4">
    <source>
        <dbReference type="ARBA" id="ARBA00022729"/>
    </source>
</evidence>
<reference evidence="12" key="1">
    <citation type="journal article" date="2004" name="Nature">
        <title>Genome duplication in the teleost fish Tetraodon nigroviridis reveals the early vertebrate proto-karyotype.</title>
        <authorList>
            <person name="Jaillon O."/>
            <person name="Aury J.-M."/>
            <person name="Brunet F."/>
            <person name="Petit J.-L."/>
            <person name="Stange-Thomann N."/>
            <person name="Mauceli E."/>
            <person name="Bouneau L."/>
            <person name="Fischer C."/>
            <person name="Ozouf-Costaz C."/>
            <person name="Bernot A."/>
            <person name="Nicaud S."/>
            <person name="Jaffe D."/>
            <person name="Fisher S."/>
            <person name="Lutfalla G."/>
            <person name="Dossat C."/>
            <person name="Segurens B."/>
            <person name="Dasilva C."/>
            <person name="Salanoubat M."/>
            <person name="Levy M."/>
            <person name="Boudet N."/>
            <person name="Castellano S."/>
            <person name="Anthouard V."/>
            <person name="Jubin C."/>
            <person name="Castelli V."/>
            <person name="Katinka M."/>
            <person name="Vacherie B."/>
            <person name="Biemont C."/>
            <person name="Skalli Z."/>
            <person name="Cattolico L."/>
            <person name="Poulain J."/>
            <person name="De Berardinis V."/>
            <person name="Cruaud C."/>
            <person name="Duprat S."/>
            <person name="Brottier P."/>
            <person name="Coutanceau J.-P."/>
            <person name="Gouzy J."/>
            <person name="Parra G."/>
            <person name="Lardier G."/>
            <person name="Chapple C."/>
            <person name="McKernan K.J."/>
            <person name="McEwan P."/>
            <person name="Bosak S."/>
            <person name="Kellis M."/>
            <person name="Volff J.-N."/>
            <person name="Guigo R."/>
            <person name="Zody M.C."/>
            <person name="Mesirov J."/>
            <person name="Lindblad-Toh K."/>
            <person name="Birren B."/>
            <person name="Nusbaum C."/>
            <person name="Kahn D."/>
            <person name="Robinson-Rechavi M."/>
            <person name="Laudet V."/>
            <person name="Schachter V."/>
            <person name="Quetier F."/>
            <person name="Saurin W."/>
            <person name="Scarpelli C."/>
            <person name="Wincker P."/>
            <person name="Lander E.S."/>
            <person name="Weissenbach J."/>
            <person name="Roest Crollius H."/>
        </authorList>
    </citation>
    <scope>NUCLEOTIDE SEQUENCE [LARGE SCALE GENOMIC DNA]</scope>
</reference>
<organism evidence="12">
    <name type="scientific">Tetraodon nigroviridis</name>
    <name type="common">Spotted green pufferfish</name>
    <name type="synonym">Chelonodon nigroviridis</name>
    <dbReference type="NCBI Taxonomy" id="99883"/>
    <lineage>
        <taxon>Eukaryota</taxon>
        <taxon>Metazoa</taxon>
        <taxon>Chordata</taxon>
        <taxon>Craniata</taxon>
        <taxon>Vertebrata</taxon>
        <taxon>Euteleostomi</taxon>
        <taxon>Actinopterygii</taxon>
        <taxon>Neopterygii</taxon>
        <taxon>Teleostei</taxon>
        <taxon>Neoteleostei</taxon>
        <taxon>Acanthomorphata</taxon>
        <taxon>Eupercaria</taxon>
        <taxon>Tetraodontiformes</taxon>
        <taxon>Tetradontoidea</taxon>
        <taxon>Tetraodontidae</taxon>
        <taxon>Tetraodon</taxon>
    </lineage>
</organism>
<evidence type="ECO:0000256" key="7">
    <source>
        <dbReference type="ARBA" id="ARBA00022989"/>
    </source>
</evidence>
<dbReference type="EMBL" id="CAAE01010293">
    <property type="protein sequence ID" value="CAF92949.1"/>
    <property type="molecule type" value="Genomic_DNA"/>
</dbReference>
<keyword evidence="8" id="KW-0472">Membrane</keyword>
<evidence type="ECO:0000256" key="9">
    <source>
        <dbReference type="ARBA" id="ARBA00023157"/>
    </source>
</evidence>
<dbReference type="PANTHER" id="PTHR24026:SF133">
    <property type="entry name" value="CADHERIN-RELATED FAMILY MEMBER 2"/>
    <property type="match status" value="1"/>
</dbReference>
<evidence type="ECO:0000256" key="5">
    <source>
        <dbReference type="ARBA" id="ARBA00022737"/>
    </source>
</evidence>
<feature type="domain" description="Cadherin" evidence="11">
    <location>
        <begin position="55"/>
        <end position="155"/>
    </location>
</feature>
<proteinExistence type="predicted"/>
<evidence type="ECO:0000259" key="11">
    <source>
        <dbReference type="PROSITE" id="PS50268"/>
    </source>
</evidence>
<evidence type="ECO:0000256" key="3">
    <source>
        <dbReference type="ARBA" id="ARBA00022692"/>
    </source>
</evidence>
<comment type="caution">
    <text evidence="12">The sequence shown here is derived from an EMBL/GenBank/DDBJ whole genome shotgun (WGS) entry which is preliminary data.</text>
</comment>
<dbReference type="FunFam" id="2.60.40.60:FF:000013">
    <property type="entry name" value="Cadherin EGF LAG seven-pass G-type receptor"/>
    <property type="match status" value="1"/>
</dbReference>
<dbReference type="SMART" id="SM00112">
    <property type="entry name" value="CA"/>
    <property type="match status" value="2"/>
</dbReference>
<accession>Q4T2D3</accession>
<dbReference type="GO" id="GO:0007156">
    <property type="term" value="P:homophilic cell adhesion via plasma membrane adhesion molecules"/>
    <property type="evidence" value="ECO:0007669"/>
    <property type="project" value="InterPro"/>
</dbReference>
<reference evidence="12" key="2">
    <citation type="submission" date="2004-02" db="EMBL/GenBank/DDBJ databases">
        <authorList>
            <consortium name="Genoscope"/>
            <consortium name="Whitehead Institute Centre for Genome Research"/>
        </authorList>
    </citation>
    <scope>NUCLEOTIDE SEQUENCE</scope>
</reference>
<keyword evidence="3" id="KW-0812">Transmembrane</keyword>
<dbReference type="OrthoDB" id="6252479at2759"/>
<dbReference type="InterPro" id="IPR020894">
    <property type="entry name" value="Cadherin_CS"/>
</dbReference>
<evidence type="ECO:0000256" key="10">
    <source>
        <dbReference type="PROSITE-ProRule" id="PRU00043"/>
    </source>
</evidence>
<dbReference type="KEGG" id="tng:GSTEN00008390G001"/>
<keyword evidence="5" id="KW-0677">Repeat</keyword>
<keyword evidence="4" id="KW-0732">Signal</keyword>
<feature type="domain" description="Cadherin" evidence="11">
    <location>
        <begin position="2"/>
        <end position="50"/>
    </location>
</feature>
<dbReference type="Pfam" id="PF00028">
    <property type="entry name" value="Cadherin"/>
    <property type="match status" value="3"/>
</dbReference>
<feature type="non-terminal residue" evidence="12">
    <location>
        <position position="1"/>
    </location>
</feature>
<keyword evidence="6 10" id="KW-0106">Calcium</keyword>
<feature type="domain" description="Cadherin" evidence="11">
    <location>
        <begin position="156"/>
        <end position="232"/>
    </location>
</feature>
<protein>
    <submittedName>
        <fullName evidence="12">(spotted green pufferfish) hypothetical protein</fullName>
    </submittedName>
</protein>
<dbReference type="GO" id="GO:0009653">
    <property type="term" value="P:anatomical structure morphogenesis"/>
    <property type="evidence" value="ECO:0007669"/>
    <property type="project" value="UniProtKB-ARBA"/>
</dbReference>
<evidence type="ECO:0000256" key="8">
    <source>
        <dbReference type="ARBA" id="ARBA00023136"/>
    </source>
</evidence>
<sequence length="255" mass="26840">AILVSQSLDYETCRDYFLTVEARDGGTPPLSAITTVNVNVTDVNDNAPVFGCQLYAAVVSEGAATGSSVIQVVAEDADSKPNGAVSYSITSGNQGNQFSIDPASGIVRVNKDLDREAIPSYSLAISARDGGIPPLSSTTMVNVDISDVNDNAPVFALEDSTVVIQENKPIGTSILQFSVTDGDSSNNGPPFHFHILSGNDGKEFVLEKDGTLVANQVFRRDLAAQYVLQVQVGPRVTALTPGVQGAPKPQKPCLR</sequence>
<dbReference type="GO" id="GO:0005886">
    <property type="term" value="C:plasma membrane"/>
    <property type="evidence" value="ECO:0007669"/>
    <property type="project" value="InterPro"/>
</dbReference>
<keyword evidence="7" id="KW-1133">Transmembrane helix</keyword>
<dbReference type="SUPFAM" id="SSF49313">
    <property type="entry name" value="Cadherin-like"/>
    <property type="match status" value="3"/>
</dbReference>
<keyword evidence="2" id="KW-0245">EGF-like domain</keyword>
<dbReference type="InterPro" id="IPR002126">
    <property type="entry name" value="Cadherin-like_dom"/>
</dbReference>
<dbReference type="InterPro" id="IPR015919">
    <property type="entry name" value="Cadherin-like_sf"/>
</dbReference>
<dbReference type="PANTHER" id="PTHR24026">
    <property type="entry name" value="FAT ATYPICAL CADHERIN-RELATED"/>
    <property type="match status" value="1"/>
</dbReference>
<comment type="subcellular location">
    <subcellularLocation>
        <location evidence="1">Membrane</location>
    </subcellularLocation>
</comment>
<keyword evidence="9" id="KW-1015">Disulfide bond</keyword>
<evidence type="ECO:0000256" key="1">
    <source>
        <dbReference type="ARBA" id="ARBA00004370"/>
    </source>
</evidence>
<dbReference type="FunFam" id="2.60.40.60:FF:000084">
    <property type="entry name" value="FAT atypical cadherin 3"/>
    <property type="match status" value="1"/>
</dbReference>
<dbReference type="PROSITE" id="PS00232">
    <property type="entry name" value="CADHERIN_1"/>
    <property type="match status" value="2"/>
</dbReference>
<dbReference type="PRINTS" id="PR00205">
    <property type="entry name" value="CADHERIN"/>
</dbReference>
<dbReference type="PROSITE" id="PS50268">
    <property type="entry name" value="CADHERIN_2"/>
    <property type="match status" value="3"/>
</dbReference>
<evidence type="ECO:0000256" key="2">
    <source>
        <dbReference type="ARBA" id="ARBA00022536"/>
    </source>
</evidence>
<dbReference type="CDD" id="cd11304">
    <property type="entry name" value="Cadherin_repeat"/>
    <property type="match status" value="3"/>
</dbReference>
<dbReference type="AlphaFoldDB" id="Q4T2D3"/>
<gene>
    <name evidence="12" type="ORF">GSTENG00008390001</name>
</gene>
<name>Q4T2D3_TETNG</name>
<evidence type="ECO:0000256" key="6">
    <source>
        <dbReference type="ARBA" id="ARBA00022837"/>
    </source>
</evidence>
<dbReference type="Gene3D" id="2.60.40.60">
    <property type="entry name" value="Cadherins"/>
    <property type="match status" value="3"/>
</dbReference>
<dbReference type="GO" id="GO:0005509">
    <property type="term" value="F:calcium ion binding"/>
    <property type="evidence" value="ECO:0007669"/>
    <property type="project" value="UniProtKB-UniRule"/>
</dbReference>
<evidence type="ECO:0000313" key="12">
    <source>
        <dbReference type="EMBL" id="CAF92949.1"/>
    </source>
</evidence>